<dbReference type="SUPFAM" id="SSF161098">
    <property type="entry name" value="MetI-like"/>
    <property type="match status" value="1"/>
</dbReference>
<protein>
    <submittedName>
        <fullName evidence="9">ABC transporter permease subunit</fullName>
    </submittedName>
</protein>
<comment type="caution">
    <text evidence="9">The sequence shown here is derived from an EMBL/GenBank/DDBJ whole genome shotgun (WGS) entry which is preliminary data.</text>
</comment>
<evidence type="ECO:0000256" key="2">
    <source>
        <dbReference type="ARBA" id="ARBA00022448"/>
    </source>
</evidence>
<dbReference type="Proteomes" id="UP001500851">
    <property type="component" value="Unassembled WGS sequence"/>
</dbReference>
<feature type="transmembrane region" description="Helical" evidence="7">
    <location>
        <begin position="254"/>
        <end position="275"/>
    </location>
</feature>
<evidence type="ECO:0000259" key="8">
    <source>
        <dbReference type="PROSITE" id="PS50928"/>
    </source>
</evidence>
<evidence type="ECO:0000313" key="10">
    <source>
        <dbReference type="Proteomes" id="UP001500851"/>
    </source>
</evidence>
<dbReference type="InterPro" id="IPR025966">
    <property type="entry name" value="OppC_N"/>
</dbReference>
<dbReference type="InterPro" id="IPR035906">
    <property type="entry name" value="MetI-like_sf"/>
</dbReference>
<dbReference type="PANTHER" id="PTHR43386">
    <property type="entry name" value="OLIGOPEPTIDE TRANSPORT SYSTEM PERMEASE PROTEIN APPC"/>
    <property type="match status" value="1"/>
</dbReference>
<keyword evidence="10" id="KW-1185">Reference proteome</keyword>
<feature type="transmembrane region" description="Helical" evidence="7">
    <location>
        <begin position="89"/>
        <end position="115"/>
    </location>
</feature>
<keyword evidence="4 7" id="KW-0812">Transmembrane</keyword>
<dbReference type="EMBL" id="BAAAOB010000001">
    <property type="protein sequence ID" value="GAA1777140.1"/>
    <property type="molecule type" value="Genomic_DNA"/>
</dbReference>
<evidence type="ECO:0000256" key="7">
    <source>
        <dbReference type="RuleBase" id="RU363032"/>
    </source>
</evidence>
<dbReference type="Gene3D" id="1.10.3720.10">
    <property type="entry name" value="MetI-like"/>
    <property type="match status" value="1"/>
</dbReference>
<gene>
    <name evidence="9" type="ORF">GCM10009768_02040</name>
</gene>
<sequence length="289" mass="30569">MTQELTETIANTIPRPRARKRLSAVGTIAFAVLALYVLLAVIGPLIAPHDPNQLNAGPRLGLPSPDFWFGTDALGRDQLSRVLAAIRPAVVAAVAATAIALIFGTVLGLIAGFWGGRVDNIVSRVVDFLFAIPEYLLAILVLAILGSGLLNAAVAIGIVFIPRFARTVRSATQEIMSRNYISAARLSGRGRVWIMGRHVLPNITSPLVVIAAINLSMSEGAYAALSFLGFGVRPPNADFGSMIADSLQYLGSDAWLLVPPAGVFVLMILAINLAGDALRDLLDPKSNPS</sequence>
<dbReference type="Pfam" id="PF00528">
    <property type="entry name" value="BPD_transp_1"/>
    <property type="match status" value="1"/>
</dbReference>
<evidence type="ECO:0000313" key="9">
    <source>
        <dbReference type="EMBL" id="GAA1777140.1"/>
    </source>
</evidence>
<name>A0ABN2L7F5_9MICO</name>
<evidence type="ECO:0000256" key="4">
    <source>
        <dbReference type="ARBA" id="ARBA00022692"/>
    </source>
</evidence>
<dbReference type="Pfam" id="PF12911">
    <property type="entry name" value="OppC_N"/>
    <property type="match status" value="1"/>
</dbReference>
<feature type="domain" description="ABC transmembrane type-1" evidence="8">
    <location>
        <begin position="86"/>
        <end position="275"/>
    </location>
</feature>
<dbReference type="PROSITE" id="PS50928">
    <property type="entry name" value="ABC_TM1"/>
    <property type="match status" value="1"/>
</dbReference>
<dbReference type="InterPro" id="IPR000515">
    <property type="entry name" value="MetI-like"/>
</dbReference>
<feature type="transmembrane region" description="Helical" evidence="7">
    <location>
        <begin position="24"/>
        <end position="47"/>
    </location>
</feature>
<keyword evidence="3" id="KW-1003">Cell membrane</keyword>
<keyword evidence="5 7" id="KW-1133">Transmembrane helix</keyword>
<keyword evidence="6 7" id="KW-0472">Membrane</keyword>
<accession>A0ABN2L7F5</accession>
<evidence type="ECO:0000256" key="6">
    <source>
        <dbReference type="ARBA" id="ARBA00023136"/>
    </source>
</evidence>
<evidence type="ECO:0000256" key="5">
    <source>
        <dbReference type="ARBA" id="ARBA00022989"/>
    </source>
</evidence>
<reference evidence="9 10" key="1">
    <citation type="journal article" date="2019" name="Int. J. Syst. Evol. Microbiol.">
        <title>The Global Catalogue of Microorganisms (GCM) 10K type strain sequencing project: providing services to taxonomists for standard genome sequencing and annotation.</title>
        <authorList>
            <consortium name="The Broad Institute Genomics Platform"/>
            <consortium name="The Broad Institute Genome Sequencing Center for Infectious Disease"/>
            <person name="Wu L."/>
            <person name="Ma J."/>
        </authorList>
    </citation>
    <scope>NUCLEOTIDE SEQUENCE [LARGE SCALE GENOMIC DNA]</scope>
    <source>
        <strain evidence="9 10">JCM 14736</strain>
    </source>
</reference>
<evidence type="ECO:0000256" key="3">
    <source>
        <dbReference type="ARBA" id="ARBA00022475"/>
    </source>
</evidence>
<proteinExistence type="inferred from homology"/>
<dbReference type="InterPro" id="IPR050366">
    <property type="entry name" value="BP-dependent_transpt_permease"/>
</dbReference>
<keyword evidence="2 7" id="KW-0813">Transport</keyword>
<comment type="subcellular location">
    <subcellularLocation>
        <location evidence="1 7">Cell membrane</location>
        <topology evidence="1 7">Multi-pass membrane protein</topology>
    </subcellularLocation>
</comment>
<dbReference type="RefSeq" id="WP_344028178.1">
    <property type="nucleotide sequence ID" value="NZ_BAAAOB010000001.1"/>
</dbReference>
<dbReference type="PANTHER" id="PTHR43386:SF1">
    <property type="entry name" value="D,D-DIPEPTIDE TRANSPORT SYSTEM PERMEASE PROTEIN DDPC-RELATED"/>
    <property type="match status" value="1"/>
</dbReference>
<feature type="transmembrane region" description="Helical" evidence="7">
    <location>
        <begin position="135"/>
        <end position="161"/>
    </location>
</feature>
<evidence type="ECO:0000256" key="1">
    <source>
        <dbReference type="ARBA" id="ARBA00004651"/>
    </source>
</evidence>
<dbReference type="CDD" id="cd06261">
    <property type="entry name" value="TM_PBP2"/>
    <property type="match status" value="1"/>
</dbReference>
<comment type="similarity">
    <text evidence="7">Belongs to the binding-protein-dependent transport system permease family.</text>
</comment>
<organism evidence="9 10">
    <name type="scientific">Leucobacter iarius</name>
    <dbReference type="NCBI Taxonomy" id="333963"/>
    <lineage>
        <taxon>Bacteria</taxon>
        <taxon>Bacillati</taxon>
        <taxon>Actinomycetota</taxon>
        <taxon>Actinomycetes</taxon>
        <taxon>Micrococcales</taxon>
        <taxon>Microbacteriaceae</taxon>
        <taxon>Leucobacter</taxon>
    </lineage>
</organism>